<accession>O62071</accession>
<feature type="region of interest" description="Disordered" evidence="1">
    <location>
        <begin position="303"/>
        <end position="330"/>
    </location>
</feature>
<feature type="region of interest" description="Disordered" evidence="1">
    <location>
        <begin position="56"/>
        <end position="78"/>
    </location>
</feature>
<evidence type="ECO:0007829" key="5">
    <source>
        <dbReference type="PeptideAtlas" id="O62071"/>
    </source>
</evidence>
<keyword evidence="5" id="KW-1267">Proteomics identification</keyword>
<feature type="compositionally biased region" description="Polar residues" evidence="1">
    <location>
        <begin position="236"/>
        <end position="247"/>
    </location>
</feature>
<gene>
    <name evidence="2 4" type="primary">pcmd-1</name>
    <name evidence="4" type="ORF">C17D12.7</name>
    <name evidence="2" type="ORF">CELE_C17D12.7</name>
</gene>
<evidence type="ECO:0000313" key="4">
    <source>
        <dbReference type="WormBase" id="C17D12.7"/>
    </source>
</evidence>
<dbReference type="STRING" id="6239.C17D12.7.1"/>
<sequence length="630" mass="70829">MEVEYDEGFDSSSLKNNPASLQRDYPTFMESNCSQMSVRQEFLPIFPQRLDLCQISPKKSEKKSKKKKIPSPIKKTNDTKLSILSEKSEIRSEKHKNKCKSADLDAMEKNFKELLENFSKNAALSNSLRDEASSIISSSASSQKSLFKEINLAKKLSASYSKKPEKTGEKSKNCTFSDSTFRLSSQNDSDSDDTRPPSSQASLAFEVEQARNMMMSSAKIPKPLSSSTPRKERRTTGTNSDSIRLSESQLVELYSNREPRNSKSDITIRQFFDEEDDADKTIVEQVFKDYHRSLEKETPIMRNSATDTSGSLHIERNRDGRSASMSNLISNSGNRTNLTVFDGFAPGALRHSISTVQMSPTKKKFDEFRIEHQEPGILPRFVIKTSLRPIFSPPLDIDEICGKGLRKDAESNLRHFGGKTISAQIHGSKPVQRRPTVPKASKTGSDRPTTASTAKIVEKPEIPVEIPQKLEISRKIAEKTLKLDDFPVKSSNFSNISNFQPRRPPYCSATSSDGSAHSLATVTQQLMGTVKLLHPDWLDMLRRLLNNALPRDDVTLLFKYQVLAEKDHLERKFRGNLSVEAEAADAHLEHFGRISTLNRVLDRLADLTNDGGHVSRIQQIKIIHNALFKD</sequence>
<dbReference type="Proteomes" id="UP000001940">
    <property type="component" value="Chromosome I"/>
</dbReference>
<dbReference type="eggNOG" id="ENOG502TGWC">
    <property type="taxonomic scope" value="Eukaryota"/>
</dbReference>
<dbReference type="Bgee" id="WBGene00007640">
    <property type="expression patterns" value="Expressed in embryo and 5 other cell types or tissues"/>
</dbReference>
<dbReference type="GeneID" id="173044"/>
<dbReference type="OMA" id="PPYCSAT"/>
<feature type="compositionally biased region" description="Basic residues" evidence="1">
    <location>
        <begin position="60"/>
        <end position="69"/>
    </location>
</feature>
<proteinExistence type="evidence at protein level"/>
<organism evidence="2 3">
    <name type="scientific">Caenorhabditis elegans</name>
    <dbReference type="NCBI Taxonomy" id="6239"/>
    <lineage>
        <taxon>Eukaryota</taxon>
        <taxon>Metazoa</taxon>
        <taxon>Ecdysozoa</taxon>
        <taxon>Nematoda</taxon>
        <taxon>Chromadorea</taxon>
        <taxon>Rhabditida</taxon>
        <taxon>Rhabditina</taxon>
        <taxon>Rhabditomorpha</taxon>
        <taxon>Rhabditoidea</taxon>
        <taxon>Rhabditidae</taxon>
        <taxon>Peloderinae</taxon>
        <taxon>Caenorhabditis</taxon>
    </lineage>
</organism>
<dbReference type="InParanoid" id="O62071"/>
<dbReference type="UCSC" id="C17D12.7">
    <property type="organism name" value="c. elegans"/>
</dbReference>
<dbReference type="AlphaFoldDB" id="O62071"/>
<dbReference type="AGR" id="WB:WBGene00007640"/>
<keyword evidence="3" id="KW-1185">Reference proteome</keyword>
<dbReference type="PeptideAtlas" id="O62071"/>
<feature type="compositionally biased region" description="Polar residues" evidence="1">
    <location>
        <begin position="442"/>
        <end position="453"/>
    </location>
</feature>
<evidence type="ECO:0000256" key="1">
    <source>
        <dbReference type="SAM" id="MobiDB-lite"/>
    </source>
</evidence>
<feature type="region of interest" description="Disordered" evidence="1">
    <location>
        <begin position="216"/>
        <end position="247"/>
    </location>
</feature>
<dbReference type="EMBL" id="BX284601">
    <property type="protein sequence ID" value="CAB03895.3"/>
    <property type="molecule type" value="Genomic_DNA"/>
</dbReference>
<dbReference type="OrthoDB" id="5875572at2759"/>
<dbReference type="KEGG" id="cel:CELE_C17D12.7"/>
<dbReference type="RefSeq" id="NP_492959.2">
    <property type="nucleotide sequence ID" value="NM_060558.3"/>
</dbReference>
<reference evidence="2 3" key="1">
    <citation type="journal article" date="1998" name="Science">
        <title>Genome sequence of the nematode C. elegans: a platform for investigating biology.</title>
        <authorList>
            <consortium name="The C. elegans sequencing consortium"/>
            <person name="Sulson J.E."/>
            <person name="Waterston R."/>
        </authorList>
    </citation>
    <scope>NUCLEOTIDE SEQUENCE [LARGE SCALE GENOMIC DNA]</scope>
    <source>
        <strain evidence="2 3">Bristol N2</strain>
    </source>
</reference>
<protein>
    <submittedName>
        <fullName evidence="2">PeriCentriolar MatriX Deficient</fullName>
    </submittedName>
</protein>
<feature type="region of interest" description="Disordered" evidence="1">
    <location>
        <begin position="426"/>
        <end position="453"/>
    </location>
</feature>
<dbReference type="PaxDb" id="6239-C17D12.7"/>
<dbReference type="WormBase" id="C17D12.7">
    <property type="protein sequence ID" value="CE47275"/>
    <property type="gene ID" value="WBGene00007640"/>
    <property type="gene designation" value="pcmd-1"/>
</dbReference>
<dbReference type="HOGENOM" id="CLU_452158_0_0_1"/>
<evidence type="ECO:0000313" key="3">
    <source>
        <dbReference type="Proteomes" id="UP000001940"/>
    </source>
</evidence>
<feature type="compositionally biased region" description="Polar residues" evidence="1">
    <location>
        <begin position="173"/>
        <end position="187"/>
    </location>
</feature>
<dbReference type="FunCoup" id="O62071">
    <property type="interactions" value="1528"/>
</dbReference>
<feature type="compositionally biased region" description="Basic and acidic residues" evidence="1">
    <location>
        <begin position="162"/>
        <end position="172"/>
    </location>
</feature>
<dbReference type="IntAct" id="O62071">
    <property type="interactions" value="1"/>
</dbReference>
<evidence type="ECO:0000313" key="2">
    <source>
        <dbReference type="EMBL" id="CAB03895.3"/>
    </source>
</evidence>
<name>O62071_CAEEL</name>
<dbReference type="CTD" id="173044"/>
<feature type="region of interest" description="Disordered" evidence="1">
    <location>
        <begin position="159"/>
        <end position="199"/>
    </location>
</feature>